<dbReference type="InParanoid" id="A0A5K4EQN2"/>
<evidence type="ECO:0000313" key="2">
    <source>
        <dbReference type="WBParaSite" id="Smp_146610.3"/>
    </source>
</evidence>
<dbReference type="Proteomes" id="UP000008854">
    <property type="component" value="Unassembled WGS sequence"/>
</dbReference>
<sequence>MIENLNPKPLLPTRIARLEELLLGKTTYSLQPEKLVNYVLNSYGFYKKQDNYRNSQTTTGDRMKKNASMIMTVKETFPFNIWSIDNQAVMHLYRAGIKQRRHLHIQSVKHTWWRPKSVRKSSGRTGYTYKPQSAQEKVISSTKSEITDQTESSVDFEPIKRIQTLVENVRDESISLDEVRPILRNISQEMVQGVIEGSEEKSSKFLEIIEQNQQVTLSEEEMKSNILESSNTEQNTRQNSVLNELSAKELAELFLNDLTDNVSVYLEDILDELLQNNNDDH</sequence>
<accession>A0A5K4EQN2</accession>
<reference evidence="2" key="2">
    <citation type="submission" date="2019-11" db="UniProtKB">
        <authorList>
            <consortium name="WormBaseParasite"/>
        </authorList>
    </citation>
    <scope>IDENTIFICATION</scope>
    <source>
        <strain evidence="2">Puerto Rican</strain>
    </source>
</reference>
<organism evidence="1 2">
    <name type="scientific">Schistosoma mansoni</name>
    <name type="common">Blood fluke</name>
    <dbReference type="NCBI Taxonomy" id="6183"/>
    <lineage>
        <taxon>Eukaryota</taxon>
        <taxon>Metazoa</taxon>
        <taxon>Spiralia</taxon>
        <taxon>Lophotrochozoa</taxon>
        <taxon>Platyhelminthes</taxon>
        <taxon>Trematoda</taxon>
        <taxon>Digenea</taxon>
        <taxon>Strigeidida</taxon>
        <taxon>Schistosomatoidea</taxon>
        <taxon>Schistosomatidae</taxon>
        <taxon>Schistosoma</taxon>
    </lineage>
</organism>
<dbReference type="AlphaFoldDB" id="A0A5K4EQN2"/>
<keyword evidence="1" id="KW-1185">Reference proteome</keyword>
<name>A0A5K4EQN2_SCHMA</name>
<reference evidence="1" key="1">
    <citation type="journal article" date="2012" name="PLoS Negl. Trop. Dis.">
        <title>A systematically improved high quality genome and transcriptome of the human blood fluke Schistosoma mansoni.</title>
        <authorList>
            <person name="Protasio A.V."/>
            <person name="Tsai I.J."/>
            <person name="Babbage A."/>
            <person name="Nichol S."/>
            <person name="Hunt M."/>
            <person name="Aslett M.A."/>
            <person name="De Silva N."/>
            <person name="Velarde G.S."/>
            <person name="Anderson T.J."/>
            <person name="Clark R.C."/>
            <person name="Davidson C."/>
            <person name="Dillon G.P."/>
            <person name="Holroyd N.E."/>
            <person name="LoVerde P.T."/>
            <person name="Lloyd C."/>
            <person name="McQuillan J."/>
            <person name="Oliveira G."/>
            <person name="Otto T.D."/>
            <person name="Parker-Manuel S.J."/>
            <person name="Quail M.A."/>
            <person name="Wilson R.A."/>
            <person name="Zerlotini A."/>
            <person name="Dunne D.W."/>
            <person name="Berriman M."/>
        </authorList>
    </citation>
    <scope>NUCLEOTIDE SEQUENCE [LARGE SCALE GENOMIC DNA]</scope>
    <source>
        <strain evidence="1">Puerto Rican</strain>
    </source>
</reference>
<protein>
    <submittedName>
        <fullName evidence="2">DUF4065 domain-containing protein</fullName>
    </submittedName>
</protein>
<proteinExistence type="predicted"/>
<evidence type="ECO:0000313" key="1">
    <source>
        <dbReference type="Proteomes" id="UP000008854"/>
    </source>
</evidence>
<dbReference type="WBParaSite" id="Smp_146610.3">
    <property type="protein sequence ID" value="Smp_146610.3"/>
    <property type="gene ID" value="Smp_146610"/>
</dbReference>